<evidence type="ECO:0000256" key="2">
    <source>
        <dbReference type="SAM" id="MobiDB-lite"/>
    </source>
</evidence>
<feature type="compositionally biased region" description="Polar residues" evidence="2">
    <location>
        <begin position="334"/>
        <end position="343"/>
    </location>
</feature>
<feature type="compositionally biased region" description="Basic and acidic residues" evidence="2">
    <location>
        <begin position="493"/>
        <end position="503"/>
    </location>
</feature>
<dbReference type="GeneID" id="106468159"/>
<dbReference type="Gene3D" id="1.10.472.10">
    <property type="entry name" value="Cyclin-like"/>
    <property type="match status" value="1"/>
</dbReference>
<feature type="compositionally biased region" description="Polar residues" evidence="2">
    <location>
        <begin position="391"/>
        <end position="408"/>
    </location>
</feature>
<evidence type="ECO:0000313" key="3">
    <source>
        <dbReference type="Proteomes" id="UP000694941"/>
    </source>
</evidence>
<accession>A0ABM1T8G6</accession>
<protein>
    <submittedName>
        <fullName evidence="4">Cyclin-T2-like</fullName>
    </submittedName>
</protein>
<dbReference type="RefSeq" id="XP_022252172.1">
    <property type="nucleotide sequence ID" value="XM_022396464.1"/>
</dbReference>
<gene>
    <name evidence="4" type="primary">LOC106468159</name>
</gene>
<feature type="compositionally biased region" description="Basic and acidic residues" evidence="2">
    <location>
        <begin position="225"/>
        <end position="247"/>
    </location>
</feature>
<feature type="region of interest" description="Disordered" evidence="2">
    <location>
        <begin position="146"/>
        <end position="517"/>
    </location>
</feature>
<feature type="compositionally biased region" description="Polar residues" evidence="2">
    <location>
        <begin position="366"/>
        <end position="376"/>
    </location>
</feature>
<dbReference type="InterPro" id="IPR043198">
    <property type="entry name" value="Cyclin/Ssn8"/>
</dbReference>
<sequence>MLQTLGFDIAIEHPHTYVVKCCQLVRASKDLAQTSYFMATNSLHLTTMCLQYRPTFVACVCIHLACKWSSWEIPKSSEGKEWFWYVDKSVTSELLEELTSEFLAILDKCPSKLKRKMSLAKELLPEEKKTKVGTSQPSCKEVIKQNHVNSQQSSKSHQPKLSSSKKQIKKSPGQPSVNGKENPDHSFHLEVTSIPTLSSSPSENISPSKKVKPEGSVTISLAAYREMKEKRDKERQTIKGQQDDIRKQVSASGSEERKAGKPQAHIVNKKGSQNIKSSEDTSESLGNENSERKKSEIVSALLNELSDDEQNGQQSNDFIRKPGSLPHPRMPKDSLQSSTAFSTKRQDLVELSRPQTINSDDLVKSFNVNSKESSTKLVIKSHRDQRPANLDQKSTVNTCRISGSNKSSRTNKHAKIKISKKPHQHSVSQASQDKTLSSNRKSPHLETLPQASANTNAVSRQSENGANSDGCKSAKISTSVDLTVNPKHKHKHSEKEKSSKSVSEHQNTSISSPGLKMKIPKEKLKLTHLFKIPVPNQAYSTEKT</sequence>
<dbReference type="Pfam" id="PF21797">
    <property type="entry name" value="CycT2-like_C"/>
    <property type="match status" value="1"/>
</dbReference>
<evidence type="ECO:0000256" key="1">
    <source>
        <dbReference type="ARBA" id="ARBA00023127"/>
    </source>
</evidence>
<proteinExistence type="predicted"/>
<feature type="compositionally biased region" description="Basic residues" evidence="2">
    <location>
        <begin position="409"/>
        <end position="424"/>
    </location>
</feature>
<feature type="compositionally biased region" description="Low complexity" evidence="2">
    <location>
        <begin position="195"/>
        <end position="208"/>
    </location>
</feature>
<feature type="compositionally biased region" description="Polar residues" evidence="2">
    <location>
        <begin position="425"/>
        <end position="440"/>
    </location>
</feature>
<dbReference type="SUPFAM" id="SSF47954">
    <property type="entry name" value="Cyclin-like"/>
    <property type="match status" value="1"/>
</dbReference>
<name>A0ABM1T8G6_LIMPO</name>
<dbReference type="CDD" id="cd20539">
    <property type="entry name" value="CYCLIN_CCNT_rpt2"/>
    <property type="match status" value="1"/>
</dbReference>
<dbReference type="Proteomes" id="UP000694941">
    <property type="component" value="Unplaced"/>
</dbReference>
<reference evidence="4" key="1">
    <citation type="submission" date="2025-08" db="UniProtKB">
        <authorList>
            <consortium name="RefSeq"/>
        </authorList>
    </citation>
    <scope>IDENTIFICATION</scope>
    <source>
        <tissue evidence="4">Muscle</tissue>
    </source>
</reference>
<feature type="compositionally biased region" description="Polar residues" evidence="2">
    <location>
        <begin position="449"/>
        <end position="467"/>
    </location>
</feature>
<organism evidence="3 4">
    <name type="scientific">Limulus polyphemus</name>
    <name type="common">Atlantic horseshoe crab</name>
    <dbReference type="NCBI Taxonomy" id="6850"/>
    <lineage>
        <taxon>Eukaryota</taxon>
        <taxon>Metazoa</taxon>
        <taxon>Ecdysozoa</taxon>
        <taxon>Arthropoda</taxon>
        <taxon>Chelicerata</taxon>
        <taxon>Merostomata</taxon>
        <taxon>Xiphosura</taxon>
        <taxon>Limulidae</taxon>
        <taxon>Limulus</taxon>
    </lineage>
</organism>
<dbReference type="InterPro" id="IPR036915">
    <property type="entry name" value="Cyclin-like_sf"/>
</dbReference>
<dbReference type="PANTHER" id="PTHR10026">
    <property type="entry name" value="CYCLIN"/>
    <property type="match status" value="1"/>
</dbReference>
<evidence type="ECO:0000313" key="4">
    <source>
        <dbReference type="RefSeq" id="XP_022252172.1"/>
    </source>
</evidence>
<feature type="compositionally biased region" description="Low complexity" evidence="2">
    <location>
        <begin position="150"/>
        <end position="176"/>
    </location>
</feature>
<keyword evidence="1" id="KW-0195">Cyclin</keyword>
<keyword evidence="3" id="KW-1185">Reference proteome</keyword>